<feature type="active site" evidence="6">
    <location>
        <position position="198"/>
    </location>
</feature>
<proteinExistence type="predicted"/>
<evidence type="ECO:0000313" key="9">
    <source>
        <dbReference type="EMBL" id="SFN87468.1"/>
    </source>
</evidence>
<dbReference type="InterPro" id="IPR014710">
    <property type="entry name" value="RmlC-like_jellyroll"/>
</dbReference>
<dbReference type="PANTHER" id="PTHR42742:SF3">
    <property type="entry name" value="FRUCTOKINASE"/>
    <property type="match status" value="1"/>
</dbReference>
<evidence type="ECO:0000256" key="1">
    <source>
        <dbReference type="ARBA" id="ARBA00022723"/>
    </source>
</evidence>
<dbReference type="OrthoDB" id="9808275at2"/>
<name>A0A1I5CKF1_9FLAO</name>
<comment type="cofactor">
    <cofactor evidence="5">
        <name>Zn(2+)</name>
        <dbReference type="ChEBI" id="CHEBI:29105"/>
    </cofactor>
    <text evidence="5">Binds 1 zinc ion per subunit.</text>
</comment>
<dbReference type="EMBL" id="FOVL01000022">
    <property type="protein sequence ID" value="SFN87468.1"/>
    <property type="molecule type" value="Genomic_DNA"/>
</dbReference>
<dbReference type="RefSeq" id="WP_093410934.1">
    <property type="nucleotide sequence ID" value="NZ_FOVL01000022.1"/>
</dbReference>
<evidence type="ECO:0000256" key="5">
    <source>
        <dbReference type="PIRSR" id="PIRSR036894-1"/>
    </source>
</evidence>
<evidence type="ECO:0000256" key="4">
    <source>
        <dbReference type="ARBA" id="ARBA00030762"/>
    </source>
</evidence>
<evidence type="ECO:0000259" key="8">
    <source>
        <dbReference type="Pfam" id="PF21621"/>
    </source>
</evidence>
<feature type="domain" description="Phosphomannose isomerase type I catalytic" evidence="7">
    <location>
        <begin position="7"/>
        <end position="114"/>
    </location>
</feature>
<dbReference type="InterPro" id="IPR051804">
    <property type="entry name" value="Carb_Metab_Reg_Kinase/Isom"/>
</dbReference>
<keyword evidence="2 5" id="KW-0862">Zinc</keyword>
<keyword evidence="10" id="KW-1185">Reference proteome</keyword>
<dbReference type="Pfam" id="PF20511">
    <property type="entry name" value="PMI_typeI_cat"/>
    <property type="match status" value="1"/>
</dbReference>
<evidence type="ECO:0000256" key="6">
    <source>
        <dbReference type="PIRSR" id="PIRSR036894-2"/>
    </source>
</evidence>
<evidence type="ECO:0000256" key="2">
    <source>
        <dbReference type="ARBA" id="ARBA00022833"/>
    </source>
</evidence>
<protein>
    <recommendedName>
        <fullName evidence="3">Phosphohexomutase</fullName>
    </recommendedName>
    <alternativeName>
        <fullName evidence="4">Phosphomannose isomerase</fullName>
    </alternativeName>
</protein>
<dbReference type="GO" id="GO:0008270">
    <property type="term" value="F:zinc ion binding"/>
    <property type="evidence" value="ECO:0007669"/>
    <property type="project" value="InterPro"/>
</dbReference>
<feature type="binding site" evidence="5">
    <location>
        <position position="120"/>
    </location>
    <ligand>
        <name>Zn(2+)</name>
        <dbReference type="ChEBI" id="CHEBI:29105"/>
    </ligand>
</feature>
<feature type="binding site" evidence="5">
    <location>
        <position position="178"/>
    </location>
    <ligand>
        <name>Zn(2+)</name>
        <dbReference type="ChEBI" id="CHEBI:29105"/>
    </ligand>
</feature>
<dbReference type="InterPro" id="IPR046457">
    <property type="entry name" value="PMI_typeI_cat"/>
</dbReference>
<evidence type="ECO:0000313" key="10">
    <source>
        <dbReference type="Proteomes" id="UP000199153"/>
    </source>
</evidence>
<organism evidence="9 10">
    <name type="scientific">Salegentibacter flavus</name>
    <dbReference type="NCBI Taxonomy" id="287099"/>
    <lineage>
        <taxon>Bacteria</taxon>
        <taxon>Pseudomonadati</taxon>
        <taxon>Bacteroidota</taxon>
        <taxon>Flavobacteriia</taxon>
        <taxon>Flavobacteriales</taxon>
        <taxon>Flavobacteriaceae</taxon>
        <taxon>Salegentibacter</taxon>
    </lineage>
</organism>
<accession>A0A1I5CKF1</accession>
<dbReference type="GO" id="GO:0005975">
    <property type="term" value="P:carbohydrate metabolic process"/>
    <property type="evidence" value="ECO:0007669"/>
    <property type="project" value="InterPro"/>
</dbReference>
<reference evidence="9 10" key="1">
    <citation type="submission" date="2016-10" db="EMBL/GenBank/DDBJ databases">
        <authorList>
            <person name="de Groot N.N."/>
        </authorList>
    </citation>
    <scope>NUCLEOTIDE SEQUENCE [LARGE SCALE GENOMIC DNA]</scope>
    <source>
        <strain evidence="9 10">DSM 17794</strain>
    </source>
</reference>
<dbReference type="SUPFAM" id="SSF51182">
    <property type="entry name" value="RmlC-like cupins"/>
    <property type="match status" value="1"/>
</dbReference>
<dbReference type="PANTHER" id="PTHR42742">
    <property type="entry name" value="TRANSCRIPTIONAL REPRESSOR MPRA"/>
    <property type="match status" value="1"/>
</dbReference>
<evidence type="ECO:0000256" key="3">
    <source>
        <dbReference type="ARBA" id="ARBA00029741"/>
    </source>
</evidence>
<dbReference type="Pfam" id="PF21621">
    <property type="entry name" value="MPI_cupin_dom"/>
    <property type="match status" value="1"/>
</dbReference>
<dbReference type="STRING" id="287099.SAMN05660413_02895"/>
<dbReference type="PIRSF" id="PIRSF036894">
    <property type="entry name" value="PMI_Firm_short"/>
    <property type="match status" value="1"/>
</dbReference>
<dbReference type="GO" id="GO:0004476">
    <property type="term" value="F:mannose-6-phosphate isomerase activity"/>
    <property type="evidence" value="ECO:0007669"/>
    <property type="project" value="InterPro"/>
</dbReference>
<keyword evidence="9" id="KW-0413">Isomerase</keyword>
<feature type="binding site" evidence="5">
    <location>
        <position position="103"/>
    </location>
    <ligand>
        <name>Zn(2+)</name>
        <dbReference type="ChEBI" id="CHEBI:29105"/>
    </ligand>
</feature>
<gene>
    <name evidence="9" type="ORF">SAMN05660413_02895</name>
</gene>
<dbReference type="AlphaFoldDB" id="A0A1I5CKF1"/>
<keyword evidence="1 5" id="KW-0479">Metal-binding</keyword>
<dbReference type="Proteomes" id="UP000199153">
    <property type="component" value="Unassembled WGS sequence"/>
</dbReference>
<sequence>MLDYPLKFRPILKEKIWGGNKLKTILNKDSSLENLGESWEISGVKEDVSLVANGSLKGKSLNDLLEKYDGKLVGNHIYERFGNEFPLLIKYIDARTELSVQLHPNDELAQQRHNSFGKTEMWYIMQADEDANINIGFKKSISKEDYIKHLEEGTITEVLNFEKVKKGDSFFINTGKVHAIGAGVLLAEIQQTSDITYRIYDWDRVDDQGNGRELHTALAIDAIDFEKRDDFKLSYKKKKNHSSEIASCKYFTTNYLPIGGKVSKDYSALDSFVIYMCVSGSAEIATNGYSEKLNQGESLLIPAKNKKVILQAEDCELLEVFIN</sequence>
<dbReference type="InterPro" id="IPR011051">
    <property type="entry name" value="RmlC_Cupin_sf"/>
</dbReference>
<dbReference type="InterPro" id="IPR049071">
    <property type="entry name" value="MPI_cupin_dom"/>
</dbReference>
<dbReference type="CDD" id="cd07010">
    <property type="entry name" value="cupin_PMI_type_I_N_bac"/>
    <property type="match status" value="1"/>
</dbReference>
<dbReference type="Gene3D" id="2.60.120.10">
    <property type="entry name" value="Jelly Rolls"/>
    <property type="match status" value="2"/>
</dbReference>
<dbReference type="InterPro" id="IPR014628">
    <property type="entry name" value="Man6P_isomerase_Firm_short"/>
</dbReference>
<evidence type="ECO:0000259" key="7">
    <source>
        <dbReference type="Pfam" id="PF20511"/>
    </source>
</evidence>
<feature type="domain" description="Mannose-6-phosphate isomerase cupin" evidence="8">
    <location>
        <begin position="247"/>
        <end position="319"/>
    </location>
</feature>